<reference evidence="1" key="1">
    <citation type="submission" date="2023-07" db="EMBL/GenBank/DDBJ databases">
        <title>Black Yeasts Isolated from many extreme environments.</title>
        <authorList>
            <person name="Coleine C."/>
            <person name="Stajich J.E."/>
            <person name="Selbmann L."/>
        </authorList>
    </citation>
    <scope>NUCLEOTIDE SEQUENCE</scope>
    <source>
        <strain evidence="1">CCFEE 5714</strain>
    </source>
</reference>
<name>A0ACC3N1E7_9PEZI</name>
<evidence type="ECO:0000313" key="2">
    <source>
        <dbReference type="Proteomes" id="UP001281147"/>
    </source>
</evidence>
<sequence length="422" mass="46146">MRYSRIMPLVEGHRYFPSTAVLLNEVIKLAVSLTMALYGIATDPKTPDTSTAAGLFGELARAVFTGDSWKLAIPAMLFTLQNSLHYVALSNLDAATFQVTDQLKILTTAIFSVMLLGKSLNARKWLSLVLLMLGVAIVQIPTGPSQTPVLSVKDLKDGAFHAPRSIWNLKKLGNKAAQQLTKRSATYEGIEEDFEAANPAMDSSLGLVSVLLACVLSGLASVYFEKTMKDPRNSQPTSVWVRNVQLSFYSLWPALFIGVIFWDGEHIAKTGFFTGYNWVVWTAILVQAAGGVLVAFVINYADNITKNFATSISIVISFLASVLFFGVQITPYYVLGTAVVLFAIYLYNLGSESGRPKPPQIRIPDAEKGGEASYFDLESVVAPARSPFRTEGLSTSRPSTPSFERRPHAGKSPDLRSSKREQ</sequence>
<gene>
    <name evidence="1" type="primary">gms1_2</name>
    <name evidence="1" type="ORF">LTR37_011801</name>
</gene>
<keyword evidence="2" id="KW-1185">Reference proteome</keyword>
<organism evidence="1 2">
    <name type="scientific">Vermiconidia calcicola</name>
    <dbReference type="NCBI Taxonomy" id="1690605"/>
    <lineage>
        <taxon>Eukaryota</taxon>
        <taxon>Fungi</taxon>
        <taxon>Dikarya</taxon>
        <taxon>Ascomycota</taxon>
        <taxon>Pezizomycotina</taxon>
        <taxon>Dothideomycetes</taxon>
        <taxon>Dothideomycetidae</taxon>
        <taxon>Mycosphaerellales</taxon>
        <taxon>Extremaceae</taxon>
        <taxon>Vermiconidia</taxon>
    </lineage>
</organism>
<dbReference type="EMBL" id="JAUTXU010000105">
    <property type="protein sequence ID" value="KAK3707949.1"/>
    <property type="molecule type" value="Genomic_DNA"/>
</dbReference>
<evidence type="ECO:0000313" key="1">
    <source>
        <dbReference type="EMBL" id="KAK3707949.1"/>
    </source>
</evidence>
<comment type="caution">
    <text evidence="1">The sequence shown here is derived from an EMBL/GenBank/DDBJ whole genome shotgun (WGS) entry which is preliminary data.</text>
</comment>
<protein>
    <submittedName>
        <fullName evidence="1">UDP-galactose transporter Gms1</fullName>
    </submittedName>
</protein>
<accession>A0ACC3N1E7</accession>
<proteinExistence type="predicted"/>
<dbReference type="Proteomes" id="UP001281147">
    <property type="component" value="Unassembled WGS sequence"/>
</dbReference>